<dbReference type="InterPro" id="IPR036638">
    <property type="entry name" value="HLH_DNA-bd_sf"/>
</dbReference>
<dbReference type="SUPFAM" id="SSF140500">
    <property type="entry name" value="BAS1536-like"/>
    <property type="match status" value="1"/>
</dbReference>
<protein>
    <recommendedName>
        <fullName evidence="3">Sporulation protein Spo0E</fullName>
    </recommendedName>
</protein>
<dbReference type="InterPro" id="IPR018540">
    <property type="entry name" value="Spo0E-like"/>
</dbReference>
<dbReference type="STRING" id="1385510.GCA_000425205_03037"/>
<sequence>MGEQILSQIEYCREEMVQLSTHMPLSSKEVVEVSKRLDTLLNQYESLRDK</sequence>
<comment type="caution">
    <text evidence="1">The sequence shown here is derived from an EMBL/GenBank/DDBJ whole genome shotgun (WGS) entry which is preliminary data.</text>
</comment>
<organism evidence="1 2">
    <name type="scientific">Pontibacillus halophilus JSM 076056 = DSM 19796</name>
    <dbReference type="NCBI Taxonomy" id="1385510"/>
    <lineage>
        <taxon>Bacteria</taxon>
        <taxon>Bacillati</taxon>
        <taxon>Bacillota</taxon>
        <taxon>Bacilli</taxon>
        <taxon>Bacillales</taxon>
        <taxon>Bacillaceae</taxon>
        <taxon>Pontibacillus</taxon>
    </lineage>
</organism>
<dbReference type="Pfam" id="PF09388">
    <property type="entry name" value="SpoOE-like"/>
    <property type="match status" value="1"/>
</dbReference>
<evidence type="ECO:0000313" key="1">
    <source>
        <dbReference type="EMBL" id="KGX90505.1"/>
    </source>
</evidence>
<keyword evidence="2" id="KW-1185">Reference proteome</keyword>
<dbReference type="Proteomes" id="UP000030528">
    <property type="component" value="Unassembled WGS sequence"/>
</dbReference>
<dbReference type="AlphaFoldDB" id="A0A0A5GHE7"/>
<reference evidence="1 2" key="1">
    <citation type="submission" date="2013-08" db="EMBL/GenBank/DDBJ databases">
        <authorList>
            <person name="Huang J."/>
            <person name="Wang G."/>
        </authorList>
    </citation>
    <scope>NUCLEOTIDE SEQUENCE [LARGE SCALE GENOMIC DNA]</scope>
    <source>
        <strain evidence="1 2">JSM 076056</strain>
    </source>
</reference>
<gene>
    <name evidence="1" type="ORF">N781_06830</name>
</gene>
<accession>A0A0A5GHE7</accession>
<evidence type="ECO:0008006" key="3">
    <source>
        <dbReference type="Google" id="ProtNLM"/>
    </source>
</evidence>
<dbReference type="RefSeq" id="WP_154655256.1">
    <property type="nucleotide sequence ID" value="NZ_AULI01000014.1"/>
</dbReference>
<dbReference type="OrthoDB" id="2721702at2"/>
<evidence type="ECO:0000313" key="2">
    <source>
        <dbReference type="Proteomes" id="UP000030528"/>
    </source>
</evidence>
<dbReference type="EMBL" id="AVPE01000014">
    <property type="protein sequence ID" value="KGX90505.1"/>
    <property type="molecule type" value="Genomic_DNA"/>
</dbReference>
<proteinExistence type="predicted"/>
<dbReference type="Gene3D" id="4.10.280.10">
    <property type="entry name" value="Helix-loop-helix DNA-binding domain"/>
    <property type="match status" value="1"/>
</dbReference>
<dbReference type="eggNOG" id="ENOG5031UB9">
    <property type="taxonomic scope" value="Bacteria"/>
</dbReference>
<dbReference type="GO" id="GO:0046983">
    <property type="term" value="F:protein dimerization activity"/>
    <property type="evidence" value="ECO:0007669"/>
    <property type="project" value="InterPro"/>
</dbReference>
<name>A0A0A5GHE7_9BACI</name>
<dbReference type="InterPro" id="IPR037208">
    <property type="entry name" value="Spo0E-like_sf"/>
</dbReference>
<dbReference type="GO" id="GO:0043937">
    <property type="term" value="P:regulation of sporulation"/>
    <property type="evidence" value="ECO:0007669"/>
    <property type="project" value="InterPro"/>
</dbReference>